<accession>A0A4Y2LBC4</accession>
<keyword evidence="2" id="KW-1185">Reference proteome</keyword>
<dbReference type="AlphaFoldDB" id="A0A4Y2LBC4"/>
<protein>
    <submittedName>
        <fullName evidence="1">Uncharacterized protein</fullName>
    </submittedName>
</protein>
<evidence type="ECO:0000313" key="1">
    <source>
        <dbReference type="EMBL" id="GBN11955.1"/>
    </source>
</evidence>
<gene>
    <name evidence="1" type="ORF">AVEN_86093_1</name>
</gene>
<evidence type="ECO:0000313" key="2">
    <source>
        <dbReference type="Proteomes" id="UP000499080"/>
    </source>
</evidence>
<name>A0A4Y2LBC4_ARAVE</name>
<sequence length="104" mass="11970">MTRTTLVLAPPLQASAPHQREDFRPLTSNFSCTRPTYMTDLWYWVSNLEFFGPKAKTFTSGHFAPRTSKSSDLKITKNARLKILDLVLVSIWIRHLVLCGYPDR</sequence>
<comment type="caution">
    <text evidence="1">The sequence shown here is derived from an EMBL/GenBank/DDBJ whole genome shotgun (WGS) entry which is preliminary data.</text>
</comment>
<dbReference type="EMBL" id="BGPR01005628">
    <property type="protein sequence ID" value="GBN11955.1"/>
    <property type="molecule type" value="Genomic_DNA"/>
</dbReference>
<reference evidence="1 2" key="1">
    <citation type="journal article" date="2019" name="Sci. Rep.">
        <title>Orb-weaving spider Araneus ventricosus genome elucidates the spidroin gene catalogue.</title>
        <authorList>
            <person name="Kono N."/>
            <person name="Nakamura H."/>
            <person name="Ohtoshi R."/>
            <person name="Moran D.A.P."/>
            <person name="Shinohara A."/>
            <person name="Yoshida Y."/>
            <person name="Fujiwara M."/>
            <person name="Mori M."/>
            <person name="Tomita M."/>
            <person name="Arakawa K."/>
        </authorList>
    </citation>
    <scope>NUCLEOTIDE SEQUENCE [LARGE SCALE GENOMIC DNA]</scope>
</reference>
<organism evidence="1 2">
    <name type="scientific">Araneus ventricosus</name>
    <name type="common">Orbweaver spider</name>
    <name type="synonym">Epeira ventricosa</name>
    <dbReference type="NCBI Taxonomy" id="182803"/>
    <lineage>
        <taxon>Eukaryota</taxon>
        <taxon>Metazoa</taxon>
        <taxon>Ecdysozoa</taxon>
        <taxon>Arthropoda</taxon>
        <taxon>Chelicerata</taxon>
        <taxon>Arachnida</taxon>
        <taxon>Araneae</taxon>
        <taxon>Araneomorphae</taxon>
        <taxon>Entelegynae</taxon>
        <taxon>Araneoidea</taxon>
        <taxon>Araneidae</taxon>
        <taxon>Araneus</taxon>
    </lineage>
</organism>
<proteinExistence type="predicted"/>
<dbReference type="Proteomes" id="UP000499080">
    <property type="component" value="Unassembled WGS sequence"/>
</dbReference>